<dbReference type="PROSITE" id="PS50043">
    <property type="entry name" value="HTH_LUXR_2"/>
    <property type="match status" value="1"/>
</dbReference>
<dbReference type="PANTHER" id="PTHR44688:SF16">
    <property type="entry name" value="DNA-BINDING TRANSCRIPTIONAL ACTIVATOR DEVR_DOSR"/>
    <property type="match status" value="1"/>
</dbReference>
<keyword evidence="3" id="KW-0804">Transcription</keyword>
<keyword evidence="4" id="KW-0812">Transmembrane</keyword>
<dbReference type="Proteomes" id="UP001597361">
    <property type="component" value="Unassembled WGS sequence"/>
</dbReference>
<keyword evidence="7" id="KW-1185">Reference proteome</keyword>
<keyword evidence="4" id="KW-1133">Transmembrane helix</keyword>
<name>A0ABW4VKK5_9BACT</name>
<gene>
    <name evidence="6" type="ORF">ACFSKL_05700</name>
</gene>
<feature type="transmembrane region" description="Helical" evidence="4">
    <location>
        <begin position="20"/>
        <end position="39"/>
    </location>
</feature>
<evidence type="ECO:0000259" key="5">
    <source>
        <dbReference type="PROSITE" id="PS50043"/>
    </source>
</evidence>
<evidence type="ECO:0000313" key="6">
    <source>
        <dbReference type="EMBL" id="MFD2034276.1"/>
    </source>
</evidence>
<organism evidence="6 7">
    <name type="scientific">Belliella marina</name>
    <dbReference type="NCBI Taxonomy" id="1644146"/>
    <lineage>
        <taxon>Bacteria</taxon>
        <taxon>Pseudomonadati</taxon>
        <taxon>Bacteroidota</taxon>
        <taxon>Cytophagia</taxon>
        <taxon>Cytophagales</taxon>
        <taxon>Cyclobacteriaceae</taxon>
        <taxon>Belliella</taxon>
    </lineage>
</organism>
<evidence type="ECO:0000313" key="7">
    <source>
        <dbReference type="Proteomes" id="UP001597361"/>
    </source>
</evidence>
<proteinExistence type="predicted"/>
<feature type="domain" description="HTH luxR-type" evidence="5">
    <location>
        <begin position="234"/>
        <end position="297"/>
    </location>
</feature>
<sequence>MNRNLNNFLLSFNDMLAFELSILTITYTVLTIAIFLQVFCFKRSMEAIETIAFTVSLLLLVVSISLSPLSNDGTSPTITTLVCMVLVSVTTFLSTLKERVHAIPSIYKKIHSYLAFMLFFAVILSHWVGFVYYVEYSIVVFLVGSVVISMVVIRLTKPKKRYVHLEKSNRVFSLVFMVIVPLILVFHFGFEKAYENFPIDFLLYIGFTLLAISKIYDDLQRLSLINKGVEPHKRHFENYGLTLREGEIAALLSKGITYKAISDQLSISLPTVKTHAGNIYKKCSVKTRYELTQLLNS</sequence>
<dbReference type="InterPro" id="IPR016032">
    <property type="entry name" value="Sig_transdc_resp-reg_C-effctor"/>
</dbReference>
<keyword evidence="1" id="KW-0805">Transcription regulation</keyword>
<feature type="transmembrane region" description="Helical" evidence="4">
    <location>
        <begin position="201"/>
        <end position="217"/>
    </location>
</feature>
<dbReference type="EMBL" id="JBHUHR010000015">
    <property type="protein sequence ID" value="MFD2034276.1"/>
    <property type="molecule type" value="Genomic_DNA"/>
</dbReference>
<feature type="transmembrane region" description="Helical" evidence="4">
    <location>
        <begin position="113"/>
        <end position="132"/>
    </location>
</feature>
<dbReference type="Gene3D" id="1.10.10.10">
    <property type="entry name" value="Winged helix-like DNA-binding domain superfamily/Winged helix DNA-binding domain"/>
    <property type="match status" value="1"/>
</dbReference>
<feature type="transmembrane region" description="Helical" evidence="4">
    <location>
        <begin position="51"/>
        <end position="69"/>
    </location>
</feature>
<dbReference type="InterPro" id="IPR036388">
    <property type="entry name" value="WH-like_DNA-bd_sf"/>
</dbReference>
<comment type="caution">
    <text evidence="6">The sequence shown here is derived from an EMBL/GenBank/DDBJ whole genome shotgun (WGS) entry which is preliminary data.</text>
</comment>
<dbReference type="CDD" id="cd06170">
    <property type="entry name" value="LuxR_C_like"/>
    <property type="match status" value="1"/>
</dbReference>
<evidence type="ECO:0000256" key="2">
    <source>
        <dbReference type="ARBA" id="ARBA00023125"/>
    </source>
</evidence>
<accession>A0ABW4VKK5</accession>
<dbReference type="PANTHER" id="PTHR44688">
    <property type="entry name" value="DNA-BINDING TRANSCRIPTIONAL ACTIVATOR DEVR_DOSR"/>
    <property type="match status" value="1"/>
</dbReference>
<feature type="transmembrane region" description="Helical" evidence="4">
    <location>
        <begin position="138"/>
        <end position="156"/>
    </location>
</feature>
<keyword evidence="4" id="KW-0472">Membrane</keyword>
<evidence type="ECO:0000256" key="4">
    <source>
        <dbReference type="SAM" id="Phobius"/>
    </source>
</evidence>
<dbReference type="PROSITE" id="PS00622">
    <property type="entry name" value="HTH_LUXR_1"/>
    <property type="match status" value="1"/>
</dbReference>
<feature type="transmembrane region" description="Helical" evidence="4">
    <location>
        <begin position="75"/>
        <end position="93"/>
    </location>
</feature>
<dbReference type="SUPFAM" id="SSF46894">
    <property type="entry name" value="C-terminal effector domain of the bipartite response regulators"/>
    <property type="match status" value="1"/>
</dbReference>
<keyword evidence="2" id="KW-0238">DNA-binding</keyword>
<dbReference type="SMART" id="SM00421">
    <property type="entry name" value="HTH_LUXR"/>
    <property type="match status" value="1"/>
</dbReference>
<evidence type="ECO:0000256" key="3">
    <source>
        <dbReference type="ARBA" id="ARBA00023163"/>
    </source>
</evidence>
<dbReference type="Pfam" id="PF00196">
    <property type="entry name" value="GerE"/>
    <property type="match status" value="1"/>
</dbReference>
<feature type="transmembrane region" description="Helical" evidence="4">
    <location>
        <begin position="168"/>
        <end position="189"/>
    </location>
</feature>
<dbReference type="PRINTS" id="PR00038">
    <property type="entry name" value="HTHLUXR"/>
</dbReference>
<reference evidence="7" key="1">
    <citation type="journal article" date="2019" name="Int. J. Syst. Evol. Microbiol.">
        <title>The Global Catalogue of Microorganisms (GCM) 10K type strain sequencing project: providing services to taxonomists for standard genome sequencing and annotation.</title>
        <authorList>
            <consortium name="The Broad Institute Genomics Platform"/>
            <consortium name="The Broad Institute Genome Sequencing Center for Infectious Disease"/>
            <person name="Wu L."/>
            <person name="Ma J."/>
        </authorList>
    </citation>
    <scope>NUCLEOTIDE SEQUENCE [LARGE SCALE GENOMIC DNA]</scope>
    <source>
        <strain evidence="7">CGMCC 1.15180</strain>
    </source>
</reference>
<dbReference type="InterPro" id="IPR000792">
    <property type="entry name" value="Tscrpt_reg_LuxR_C"/>
</dbReference>
<evidence type="ECO:0000256" key="1">
    <source>
        <dbReference type="ARBA" id="ARBA00023015"/>
    </source>
</evidence>
<protein>
    <submittedName>
        <fullName evidence="6">Helix-turn-helix transcriptional regulator</fullName>
    </submittedName>
</protein>